<dbReference type="Proteomes" id="UP000306196">
    <property type="component" value="Unassembled WGS sequence"/>
</dbReference>
<protein>
    <submittedName>
        <fullName evidence="1">Uncharacterized protein</fullName>
    </submittedName>
</protein>
<evidence type="ECO:0000313" key="2">
    <source>
        <dbReference type="Proteomes" id="UP000306196"/>
    </source>
</evidence>
<comment type="caution">
    <text evidence="1">The sequence shown here is derived from an EMBL/GenBank/DDBJ whole genome shotgun (WGS) entry which is preliminary data.</text>
</comment>
<organism evidence="1 2">
    <name type="scientific">Phragmitibacter flavus</name>
    <dbReference type="NCBI Taxonomy" id="2576071"/>
    <lineage>
        <taxon>Bacteria</taxon>
        <taxon>Pseudomonadati</taxon>
        <taxon>Verrucomicrobiota</taxon>
        <taxon>Verrucomicrobiia</taxon>
        <taxon>Verrucomicrobiales</taxon>
        <taxon>Verrucomicrobiaceae</taxon>
        <taxon>Phragmitibacter</taxon>
    </lineage>
</organism>
<dbReference type="AlphaFoldDB" id="A0A5R8KHA9"/>
<evidence type="ECO:0000313" key="1">
    <source>
        <dbReference type="EMBL" id="TLD71703.1"/>
    </source>
</evidence>
<dbReference type="OrthoDB" id="789826at2"/>
<proteinExistence type="predicted"/>
<name>A0A5R8KHA9_9BACT</name>
<gene>
    <name evidence="1" type="ORF">FEM03_06070</name>
</gene>
<sequence>MAKFLRARSGGYSAEDTSTTVIHSVFEQKIAFVCDCIPATLSTAGARELVGQPFLRDHLMVKGLPDEVGGPVHVIACQKGVTESQAIRQLGFPDAAVVSAPFGVYVADSVQKIQMVFLANCRDETTTRQRVQRFLQWLDEQGEDKLLAGRARSRRKIADLISKEADLELVDATFYAR</sequence>
<keyword evidence="2" id="KW-1185">Reference proteome</keyword>
<accession>A0A5R8KHA9</accession>
<dbReference type="RefSeq" id="WP_138085297.1">
    <property type="nucleotide sequence ID" value="NZ_VAUV01000004.1"/>
</dbReference>
<dbReference type="EMBL" id="VAUV01000004">
    <property type="protein sequence ID" value="TLD71703.1"/>
    <property type="molecule type" value="Genomic_DNA"/>
</dbReference>
<reference evidence="1 2" key="1">
    <citation type="submission" date="2019-05" db="EMBL/GenBank/DDBJ databases">
        <title>Verrucobacter flavum gen. nov., sp. nov. a new member of the family Verrucomicrobiaceae.</title>
        <authorList>
            <person name="Szuroczki S."/>
            <person name="Abbaszade G."/>
            <person name="Szabo A."/>
            <person name="Felfoldi T."/>
            <person name="Schumann P."/>
            <person name="Boka K."/>
            <person name="Keki Z."/>
            <person name="Toumi M."/>
            <person name="Toth E."/>
        </authorList>
    </citation>
    <scope>NUCLEOTIDE SEQUENCE [LARGE SCALE GENOMIC DNA]</scope>
    <source>
        <strain evidence="1 2">MG-N-17</strain>
    </source>
</reference>